<dbReference type="AlphaFoldDB" id="A0A225C7A4"/>
<proteinExistence type="predicted"/>
<keyword evidence="1" id="KW-0472">Membrane</keyword>
<evidence type="ECO:0000313" key="3">
    <source>
        <dbReference type="Proteomes" id="UP000215316"/>
    </source>
</evidence>
<reference evidence="2" key="1">
    <citation type="submission" date="2017-08" db="EMBL/GenBank/DDBJ databases">
        <title>Genomes of multiple Clavibacter strains from different subspecies.</title>
        <authorList>
            <person name="Yuan X.-K."/>
            <person name="Li X.-S."/>
            <person name="Nie J."/>
            <person name="De Boer S.H."/>
        </authorList>
    </citation>
    <scope>NUCLEOTIDE SEQUENCE [LARGE SCALE GENOMIC DNA]</scope>
    <source>
        <strain evidence="2">ATCC 33566</strain>
    </source>
</reference>
<sequence length="214" mass="22916">MSAGDDGWVVIPAPTSRQRIAVGLFWMALAGGVFLNLWLGLGRLLEEAVGGGWLTVVGTILAIEAVVIGSIYALMVRRTPALEIDVARGLLRLRGEELPLADLTGARVEALQSSPMSWPRQKGAPPLPESVVLALSTRQGKRCRIVLLVGERRIQSAEATAALVAAVRASAITPPTTPDDPDGRFTRVNFPDALDVDDAVELIEAPERRRHAGF</sequence>
<keyword evidence="1" id="KW-1133">Transmembrane helix</keyword>
<protein>
    <submittedName>
        <fullName evidence="2">Uncharacterized protein</fullName>
    </submittedName>
</protein>
<dbReference type="RefSeq" id="WP_094127478.1">
    <property type="nucleotide sequence ID" value="NZ_CP040788.1"/>
</dbReference>
<dbReference type="Proteomes" id="UP000215316">
    <property type="component" value="Unassembled WGS sequence"/>
</dbReference>
<gene>
    <name evidence="2" type="ORF">B5P24_06825</name>
</gene>
<organism evidence="2 3">
    <name type="scientific">Clavibacter tessellarius</name>
    <dbReference type="NCBI Taxonomy" id="31965"/>
    <lineage>
        <taxon>Bacteria</taxon>
        <taxon>Bacillati</taxon>
        <taxon>Actinomycetota</taxon>
        <taxon>Actinomycetes</taxon>
        <taxon>Micrococcales</taxon>
        <taxon>Microbacteriaceae</taxon>
        <taxon>Clavibacter</taxon>
    </lineage>
</organism>
<evidence type="ECO:0000313" key="2">
    <source>
        <dbReference type="EMBL" id="OQJ62727.1"/>
    </source>
</evidence>
<feature type="transmembrane region" description="Helical" evidence="1">
    <location>
        <begin position="20"/>
        <end position="41"/>
    </location>
</feature>
<evidence type="ECO:0000256" key="1">
    <source>
        <dbReference type="SAM" id="Phobius"/>
    </source>
</evidence>
<comment type="caution">
    <text evidence="2">The sequence shown here is derived from an EMBL/GenBank/DDBJ whole genome shotgun (WGS) entry which is preliminary data.</text>
</comment>
<feature type="transmembrane region" description="Helical" evidence="1">
    <location>
        <begin position="53"/>
        <end position="74"/>
    </location>
</feature>
<keyword evidence="3" id="KW-1185">Reference proteome</keyword>
<accession>A0A225C7A4</accession>
<dbReference type="EMBL" id="MZMQ01000001">
    <property type="protein sequence ID" value="OQJ62727.1"/>
    <property type="molecule type" value="Genomic_DNA"/>
</dbReference>
<keyword evidence="1" id="KW-0812">Transmembrane</keyword>
<name>A0A225C7A4_9MICO</name>